<organism evidence="2 3">
    <name type="scientific">Haemonchus contortus</name>
    <name type="common">Barber pole worm</name>
    <dbReference type="NCBI Taxonomy" id="6289"/>
    <lineage>
        <taxon>Eukaryota</taxon>
        <taxon>Metazoa</taxon>
        <taxon>Ecdysozoa</taxon>
        <taxon>Nematoda</taxon>
        <taxon>Chromadorea</taxon>
        <taxon>Rhabditida</taxon>
        <taxon>Rhabditina</taxon>
        <taxon>Rhabditomorpha</taxon>
        <taxon>Strongyloidea</taxon>
        <taxon>Trichostrongylidae</taxon>
        <taxon>Haemonchus</taxon>
    </lineage>
</organism>
<reference evidence="3" key="1">
    <citation type="submission" date="2020-12" db="UniProtKB">
        <authorList>
            <consortium name="WormBaseParasite"/>
        </authorList>
    </citation>
    <scope>IDENTIFICATION</scope>
    <source>
        <strain evidence="3">MHco3</strain>
    </source>
</reference>
<dbReference type="WBParaSite" id="HCON_00154994-00001">
    <property type="protein sequence ID" value="HCON_00154994-00001"/>
    <property type="gene ID" value="HCON_00154994"/>
</dbReference>
<dbReference type="Gene3D" id="1.20.1070.10">
    <property type="entry name" value="Rhodopsin 7-helix transmembrane proteins"/>
    <property type="match status" value="1"/>
</dbReference>
<sequence length="141" mass="15890">MQGGADPIKMAVFIESLIMLLCVAQVSPFCALQIHRSLKSNLLSRRTKEAHRKMLILLSIQIICPMLLMNLPLSMMYFMFFTGIESPVILNYFSGIAMALYPLVTPIITILFVKDYRKQCLVTLHVIDKPPASVLPVTTTF</sequence>
<dbReference type="InterPro" id="IPR019421">
    <property type="entry name" value="7TM_GPCR_serpentine_rcpt_Srd"/>
</dbReference>
<keyword evidence="1" id="KW-0472">Membrane</keyword>
<dbReference type="PANTHER" id="PTHR46178:SF9">
    <property type="entry name" value="SEVEN TM RECEPTOR"/>
    <property type="match status" value="1"/>
</dbReference>
<dbReference type="Pfam" id="PF10317">
    <property type="entry name" value="7TM_GPCR_Srd"/>
    <property type="match status" value="1"/>
</dbReference>
<accession>A0A7I4YYU8</accession>
<evidence type="ECO:0000313" key="3">
    <source>
        <dbReference type="WBParaSite" id="HCON_00154994-00001"/>
    </source>
</evidence>
<dbReference type="SUPFAM" id="SSF81321">
    <property type="entry name" value="Family A G protein-coupled receptor-like"/>
    <property type="match status" value="1"/>
</dbReference>
<keyword evidence="2" id="KW-1185">Reference proteome</keyword>
<dbReference type="PANTHER" id="PTHR46178">
    <property type="entry name" value="SEVEN TM RECEPTOR"/>
    <property type="match status" value="1"/>
</dbReference>
<feature type="transmembrane region" description="Helical" evidence="1">
    <location>
        <begin position="92"/>
        <end position="113"/>
    </location>
</feature>
<keyword evidence="1" id="KW-1133">Transmembrane helix</keyword>
<protein>
    <submittedName>
        <fullName evidence="3">7TM GPCR domain containing protein</fullName>
    </submittedName>
</protein>
<dbReference type="Proteomes" id="UP000025227">
    <property type="component" value="Unplaced"/>
</dbReference>
<feature type="transmembrane region" description="Helical" evidence="1">
    <location>
        <begin position="12"/>
        <end position="34"/>
    </location>
</feature>
<dbReference type="OrthoDB" id="5877015at2759"/>
<keyword evidence="1" id="KW-0812">Transmembrane</keyword>
<name>A0A7I4YYU8_HAECO</name>
<dbReference type="AlphaFoldDB" id="A0A7I4YYU8"/>
<feature type="transmembrane region" description="Helical" evidence="1">
    <location>
        <begin position="55"/>
        <end position="80"/>
    </location>
</feature>
<evidence type="ECO:0000313" key="2">
    <source>
        <dbReference type="Proteomes" id="UP000025227"/>
    </source>
</evidence>
<evidence type="ECO:0000256" key="1">
    <source>
        <dbReference type="SAM" id="Phobius"/>
    </source>
</evidence>
<proteinExistence type="predicted"/>